<reference evidence="3" key="1">
    <citation type="submission" date="2020-08" db="EMBL/GenBank/DDBJ databases">
        <title>Chromosome-level assembly of Southern catfish (Silurus meridionalis) provides insights into visual adaptation to the nocturnal and benthic lifestyles.</title>
        <authorList>
            <person name="Zhang Y."/>
            <person name="Wang D."/>
            <person name="Peng Z."/>
        </authorList>
    </citation>
    <scope>NUCLEOTIDE SEQUENCE</scope>
    <source>
        <strain evidence="3">SWU-2019-XX</strain>
        <tissue evidence="3">Muscle</tissue>
    </source>
</reference>
<accession>A0A8T0BCF5</accession>
<dbReference type="PANTHER" id="PTHR45784">
    <property type="entry name" value="C-TYPE LECTIN DOMAIN FAMILY 20 MEMBER A-RELATED"/>
    <property type="match status" value="1"/>
</dbReference>
<dbReference type="PANTHER" id="PTHR45784:SF8">
    <property type="entry name" value="C-TYPE MANNOSE RECEPTOR 2-RELATED"/>
    <property type="match status" value="1"/>
</dbReference>
<dbReference type="InterPro" id="IPR016187">
    <property type="entry name" value="CTDL_fold"/>
</dbReference>
<keyword evidence="1" id="KW-1015">Disulfide bond</keyword>
<feature type="domain" description="C-type lectin" evidence="2">
    <location>
        <begin position="98"/>
        <end position="214"/>
    </location>
</feature>
<name>A0A8T0BCF5_SILME</name>
<keyword evidence="4" id="KW-1185">Reference proteome</keyword>
<evidence type="ECO:0000313" key="4">
    <source>
        <dbReference type="Proteomes" id="UP000606274"/>
    </source>
</evidence>
<proteinExistence type="predicted"/>
<sequence>MSWSNAQKYCREKYVDLSTIDSLAEYESFVQQTKENKEETAWIGLSNKPNETTFTRWSDGSMLGDTEWKSEEPNSPEIENCVYTSKNQWYDQDCALSLGMFCYKWAPEMIVVQGLKNWEEALVDCRTNYTHLLSITSKTDQYAVNSMIRNIQTPTFWTGLRFIDGLWFWVNQTGKTLPSMPSCPKKPFHCGAQNVRAGVWENRDCSEKMNFICYRDI</sequence>
<dbReference type="PROSITE" id="PS50041">
    <property type="entry name" value="C_TYPE_LECTIN_2"/>
    <property type="match status" value="2"/>
</dbReference>
<evidence type="ECO:0000256" key="1">
    <source>
        <dbReference type="ARBA" id="ARBA00023157"/>
    </source>
</evidence>
<dbReference type="InterPro" id="IPR018378">
    <property type="entry name" value="C-type_lectin_CS"/>
</dbReference>
<dbReference type="AlphaFoldDB" id="A0A8T0BCF5"/>
<organism evidence="3 4">
    <name type="scientific">Silurus meridionalis</name>
    <name type="common">Southern catfish</name>
    <name type="synonym">Silurus soldatovi meridionalis</name>
    <dbReference type="NCBI Taxonomy" id="175797"/>
    <lineage>
        <taxon>Eukaryota</taxon>
        <taxon>Metazoa</taxon>
        <taxon>Chordata</taxon>
        <taxon>Craniata</taxon>
        <taxon>Vertebrata</taxon>
        <taxon>Euteleostomi</taxon>
        <taxon>Actinopterygii</taxon>
        <taxon>Neopterygii</taxon>
        <taxon>Teleostei</taxon>
        <taxon>Ostariophysi</taxon>
        <taxon>Siluriformes</taxon>
        <taxon>Siluridae</taxon>
        <taxon>Silurus</taxon>
    </lineage>
</organism>
<dbReference type="Gene3D" id="3.10.100.10">
    <property type="entry name" value="Mannose-Binding Protein A, subunit A"/>
    <property type="match status" value="2"/>
</dbReference>
<dbReference type="InterPro" id="IPR001304">
    <property type="entry name" value="C-type_lectin-like"/>
</dbReference>
<evidence type="ECO:0000259" key="2">
    <source>
        <dbReference type="PROSITE" id="PS50041"/>
    </source>
</evidence>
<evidence type="ECO:0000313" key="3">
    <source>
        <dbReference type="EMBL" id="KAF7704818.1"/>
    </source>
</evidence>
<dbReference type="Proteomes" id="UP000606274">
    <property type="component" value="Unassembled WGS sequence"/>
</dbReference>
<dbReference type="EMBL" id="JABFDY010000008">
    <property type="protein sequence ID" value="KAF7704818.1"/>
    <property type="molecule type" value="Genomic_DNA"/>
</dbReference>
<protein>
    <recommendedName>
        <fullName evidence="2">C-type lectin domain-containing protein</fullName>
    </recommendedName>
</protein>
<feature type="domain" description="C-type lectin" evidence="2">
    <location>
        <begin position="1"/>
        <end position="103"/>
    </location>
</feature>
<dbReference type="PROSITE" id="PS00615">
    <property type="entry name" value="C_TYPE_LECTIN_1"/>
    <property type="match status" value="1"/>
</dbReference>
<dbReference type="SUPFAM" id="SSF56436">
    <property type="entry name" value="C-type lectin-like"/>
    <property type="match status" value="2"/>
</dbReference>
<dbReference type="CDD" id="cd00037">
    <property type="entry name" value="CLECT"/>
    <property type="match status" value="2"/>
</dbReference>
<gene>
    <name evidence="3" type="ORF">HF521_021890</name>
</gene>
<comment type="caution">
    <text evidence="3">The sequence shown here is derived from an EMBL/GenBank/DDBJ whole genome shotgun (WGS) entry which is preliminary data.</text>
</comment>
<dbReference type="SMART" id="SM00034">
    <property type="entry name" value="CLECT"/>
    <property type="match status" value="2"/>
</dbReference>
<dbReference type="Pfam" id="PF00059">
    <property type="entry name" value="Lectin_C"/>
    <property type="match status" value="2"/>
</dbReference>
<dbReference type="InterPro" id="IPR016186">
    <property type="entry name" value="C-type_lectin-like/link_sf"/>
</dbReference>